<comment type="caution">
    <text evidence="11">The sequence shown here is derived from an EMBL/GenBank/DDBJ whole genome shotgun (WGS) entry which is preliminary data.</text>
</comment>
<evidence type="ECO:0000256" key="4">
    <source>
        <dbReference type="ARBA" id="ARBA00022723"/>
    </source>
</evidence>
<comment type="similarity">
    <text evidence="2">Belongs to the bacterial PQQ dehydrogenase family.</text>
</comment>
<dbReference type="InterPro" id="IPR018391">
    <property type="entry name" value="PQQ_b-propeller_rpt"/>
</dbReference>
<keyword evidence="12" id="KW-1185">Reference proteome</keyword>
<dbReference type="EC" id="1.1.2.8" evidence="11"/>
<dbReference type="Gene3D" id="1.10.760.10">
    <property type="entry name" value="Cytochrome c-like domain"/>
    <property type="match status" value="1"/>
</dbReference>
<keyword evidence="8 9" id="KW-0408">Iron</keyword>
<dbReference type="SUPFAM" id="SSF50998">
    <property type="entry name" value="Quinoprotein alcohol dehydrogenase-like"/>
    <property type="match status" value="1"/>
</dbReference>
<dbReference type="InterPro" id="IPR002372">
    <property type="entry name" value="PQQ_rpt_dom"/>
</dbReference>
<dbReference type="Proteomes" id="UP000019205">
    <property type="component" value="Chromosome"/>
</dbReference>
<evidence type="ECO:0000313" key="12">
    <source>
        <dbReference type="Proteomes" id="UP000019205"/>
    </source>
</evidence>
<dbReference type="AlphaFoldDB" id="A4ABA2"/>
<sequence>MVKGKVIIGHGGAEYGVRGFVAAYDVDSGEEAWKFYTVPGNPADGFENDTMKMAAETWTGEWWKLGGGGTVWDSMAYDPELDLLYFGVGNGSPWNQAVRSPGGGDNLFLSSIVAVRPDTGDYVWHYQTTPGDTWDYTSTQQITLADLEIEGTLHKVIMHAPKNGFFYVIDRTTGELISAENFVPVTWAKGIDLETGRPIENPEARYGTGMAVVTPPPFGGHNWHPMSYSPDTGLVYIPAHELAFTYKADVDAAHNEDGFNAKVDFRAGELPATEAERRALTKQNIRAKLLAWDPVNQKEAWSVPYGRIWNGGTLATAGNLVFQGRTDQTFAAFNARSGELLWQIPIGSGIVGGPVSYEVEGEQYVAVSVGWGSGIHIMAGYLIGPKAGPQEGRVVAFKVGGKAELGINQPPPRTLNKPPVQTASDETVHRGGDLYYSHCWMCHGDAVISSGVTPDLRYSGTLGNETFYSFLFEDISQRGMPNFSDRISREEAEAIHSYVLDKAWAAWNDPDTEKTGE</sequence>
<dbReference type="GO" id="GO:0020037">
    <property type="term" value="F:heme binding"/>
    <property type="evidence" value="ECO:0007669"/>
    <property type="project" value="InterPro"/>
</dbReference>
<evidence type="ECO:0000256" key="9">
    <source>
        <dbReference type="PROSITE-ProRule" id="PRU00433"/>
    </source>
</evidence>
<dbReference type="EMBL" id="AAOA02000004">
    <property type="protein sequence ID" value="EAQ96656.1"/>
    <property type="molecule type" value="Genomic_DNA"/>
</dbReference>
<dbReference type="GO" id="GO:0030288">
    <property type="term" value="C:outer membrane-bounded periplasmic space"/>
    <property type="evidence" value="ECO:0007669"/>
    <property type="project" value="InterPro"/>
</dbReference>
<name>A4ABA2_9GAMM</name>
<dbReference type="Pfam" id="PF01011">
    <property type="entry name" value="PQQ"/>
    <property type="match status" value="2"/>
</dbReference>
<evidence type="ECO:0000256" key="7">
    <source>
        <dbReference type="ARBA" id="ARBA00023002"/>
    </source>
</evidence>
<keyword evidence="4 9" id="KW-0479">Metal-binding</keyword>
<dbReference type="GO" id="GO:0046872">
    <property type="term" value="F:metal ion binding"/>
    <property type="evidence" value="ECO:0007669"/>
    <property type="project" value="UniProtKB-KW"/>
</dbReference>
<dbReference type="PANTHER" id="PTHR32303:SF20">
    <property type="entry name" value="QUINOPROTEIN ETHANOL DEHYDROGENASE"/>
    <property type="match status" value="1"/>
</dbReference>
<evidence type="ECO:0000256" key="8">
    <source>
        <dbReference type="ARBA" id="ARBA00023004"/>
    </source>
</evidence>
<accession>A4ABA2</accession>
<proteinExistence type="inferred from homology"/>
<dbReference type="PROSITE" id="PS00364">
    <property type="entry name" value="BACTERIAL_PQQ_2"/>
    <property type="match status" value="1"/>
</dbReference>
<protein>
    <submittedName>
        <fullName evidence="11">Glucose dehydrogenase</fullName>
        <ecNumber evidence="11">1.1.2.8</ecNumber>
    </submittedName>
</protein>
<keyword evidence="3 9" id="KW-0349">Heme</keyword>
<dbReference type="InterPro" id="IPR009056">
    <property type="entry name" value="Cyt_c-like_dom"/>
</dbReference>
<dbReference type="eggNOG" id="COG4993">
    <property type="taxonomic scope" value="Bacteria"/>
</dbReference>
<evidence type="ECO:0000256" key="6">
    <source>
        <dbReference type="ARBA" id="ARBA00022891"/>
    </source>
</evidence>
<dbReference type="InterPro" id="IPR036909">
    <property type="entry name" value="Cyt_c-like_dom_sf"/>
</dbReference>
<evidence type="ECO:0000256" key="5">
    <source>
        <dbReference type="ARBA" id="ARBA00022729"/>
    </source>
</evidence>
<evidence type="ECO:0000259" key="10">
    <source>
        <dbReference type="PROSITE" id="PS51007"/>
    </source>
</evidence>
<keyword evidence="7 11" id="KW-0560">Oxidoreductase</keyword>
<dbReference type="SMART" id="SM00564">
    <property type="entry name" value="PQQ"/>
    <property type="match status" value="2"/>
</dbReference>
<evidence type="ECO:0000313" key="11">
    <source>
        <dbReference type="EMBL" id="EAQ96656.1"/>
    </source>
</evidence>
<reference evidence="11 12" key="2">
    <citation type="journal article" date="2009" name="PLoS ONE">
        <title>The photosynthetic apparatus and its regulation in the aerobic gammaproteobacterium Congregibacter litoralis gen. nov., sp. nov.</title>
        <authorList>
            <person name="Spring S."/>
            <person name="Lunsdorf H."/>
            <person name="Fuchs B.M."/>
            <person name="Tindall B.J."/>
        </authorList>
    </citation>
    <scope>NUCLEOTIDE SEQUENCE [LARGE SCALE GENOMIC DNA]</scope>
    <source>
        <strain evidence="11">KT71</strain>
    </source>
</reference>
<organism evidence="11 12">
    <name type="scientific">Congregibacter litoralis KT71</name>
    <dbReference type="NCBI Taxonomy" id="314285"/>
    <lineage>
        <taxon>Bacteria</taxon>
        <taxon>Pseudomonadati</taxon>
        <taxon>Pseudomonadota</taxon>
        <taxon>Gammaproteobacteria</taxon>
        <taxon>Cellvibrionales</taxon>
        <taxon>Halieaceae</taxon>
        <taxon>Congregibacter</taxon>
    </lineage>
</organism>
<dbReference type="Pfam" id="PF13442">
    <property type="entry name" value="Cytochrome_CBB3"/>
    <property type="match status" value="1"/>
</dbReference>
<comment type="cofactor">
    <cofactor evidence="1">
        <name>pyrroloquinoline quinone</name>
        <dbReference type="ChEBI" id="CHEBI:58442"/>
    </cofactor>
</comment>
<gene>
    <name evidence="11" type="ORF">KT71_06514</name>
</gene>
<dbReference type="InterPro" id="IPR001479">
    <property type="entry name" value="Quinoprotein_DH_CS"/>
</dbReference>
<dbReference type="Gene3D" id="2.140.10.10">
    <property type="entry name" value="Quinoprotein alcohol dehydrogenase-like superfamily"/>
    <property type="match status" value="1"/>
</dbReference>
<dbReference type="OrthoDB" id="9794322at2"/>
<evidence type="ECO:0000256" key="2">
    <source>
        <dbReference type="ARBA" id="ARBA00008156"/>
    </source>
</evidence>
<dbReference type="GO" id="GO:0052934">
    <property type="term" value="F:alcohol dehydrogenase (cytochrome c) activity"/>
    <property type="evidence" value="ECO:0007669"/>
    <property type="project" value="UniProtKB-EC"/>
</dbReference>
<dbReference type="STRING" id="314285.KT71_06514"/>
<dbReference type="GO" id="GO:0009055">
    <property type="term" value="F:electron transfer activity"/>
    <property type="evidence" value="ECO:0007669"/>
    <property type="project" value="InterPro"/>
</dbReference>
<dbReference type="HOGENOM" id="CLU_018478_0_1_6"/>
<keyword evidence="5" id="KW-0732">Signal</keyword>
<dbReference type="eggNOG" id="COG2010">
    <property type="taxonomic scope" value="Bacteria"/>
</dbReference>
<feature type="domain" description="Cytochrome c" evidence="10">
    <location>
        <begin position="426"/>
        <end position="503"/>
    </location>
</feature>
<dbReference type="RefSeq" id="WP_008293724.1">
    <property type="nucleotide sequence ID" value="NZ_CM002299.1"/>
</dbReference>
<dbReference type="PANTHER" id="PTHR32303">
    <property type="entry name" value="QUINOPROTEIN ALCOHOL DEHYDROGENASE (CYTOCHROME C)"/>
    <property type="match status" value="1"/>
</dbReference>
<reference evidence="11 12" key="1">
    <citation type="journal article" date="2007" name="Proc. Natl. Acad. Sci. U.S.A.">
        <title>Characterization of a marine gammaproteobacterium capable of aerobic anoxygenic photosynthesis.</title>
        <authorList>
            <person name="Fuchs B.M."/>
            <person name="Spring S."/>
            <person name="Teeling H."/>
            <person name="Quast C."/>
            <person name="Wulf J."/>
            <person name="Schattenhofer M."/>
            <person name="Yan S."/>
            <person name="Ferriera S."/>
            <person name="Johnson J."/>
            <person name="Glockner F.O."/>
            <person name="Amann R."/>
        </authorList>
    </citation>
    <scope>NUCLEOTIDE SEQUENCE [LARGE SCALE GENOMIC DNA]</scope>
    <source>
        <strain evidence="11">KT71</strain>
    </source>
</reference>
<evidence type="ECO:0000256" key="3">
    <source>
        <dbReference type="ARBA" id="ARBA00022617"/>
    </source>
</evidence>
<keyword evidence="6" id="KW-0634">PQQ</keyword>
<dbReference type="SUPFAM" id="SSF46626">
    <property type="entry name" value="Cytochrome c"/>
    <property type="match status" value="1"/>
</dbReference>
<dbReference type="PROSITE" id="PS51007">
    <property type="entry name" value="CYTC"/>
    <property type="match status" value="1"/>
</dbReference>
<evidence type="ECO:0000256" key="1">
    <source>
        <dbReference type="ARBA" id="ARBA00001931"/>
    </source>
</evidence>
<dbReference type="InterPro" id="IPR011047">
    <property type="entry name" value="Quinoprotein_ADH-like_sf"/>
</dbReference>